<evidence type="ECO:0000313" key="3">
    <source>
        <dbReference type="Proteomes" id="UP001069802"/>
    </source>
</evidence>
<keyword evidence="3" id="KW-1185">Reference proteome</keyword>
<dbReference type="SUPFAM" id="SSF46565">
    <property type="entry name" value="Chaperone J-domain"/>
    <property type="match status" value="1"/>
</dbReference>
<comment type="caution">
    <text evidence="2">The sequence shown here is derived from an EMBL/GenBank/DDBJ whole genome shotgun (WGS) entry which is preliminary data.</text>
</comment>
<dbReference type="InterPro" id="IPR036869">
    <property type="entry name" value="J_dom_sf"/>
</dbReference>
<dbReference type="Pfam" id="PF00226">
    <property type="entry name" value="DnaJ"/>
    <property type="match status" value="1"/>
</dbReference>
<dbReference type="SMART" id="SM00271">
    <property type="entry name" value="DnaJ"/>
    <property type="match status" value="1"/>
</dbReference>
<dbReference type="EMBL" id="JAPWGY010000006">
    <property type="protein sequence ID" value="MCZ4282187.1"/>
    <property type="molecule type" value="Genomic_DNA"/>
</dbReference>
<sequence>MNKPFHDYRFATPWDSAKRQRCCDAPDCHESGDYRAPRSRLELNSYYWFCLDHVRAYNAGWDYCKDMDIADVDNIRKADAVWGKPSWPMNGKKFQGYAQKLDDLGKAWQKFYGEQAAENSCAARPVPEPERKALLELGLTSLLPWAMIKKRYLELAKQLHPDINGGKKGAEERLKKVNQAYGFLKNSHFVKETLQETDLTS</sequence>
<reference evidence="2" key="1">
    <citation type="submission" date="2022-12" db="EMBL/GenBank/DDBJ databases">
        <title>Bacterial isolates from different developmental stages of Nematostella vectensis.</title>
        <authorList>
            <person name="Fraune S."/>
        </authorList>
    </citation>
    <scope>NUCLEOTIDE SEQUENCE</scope>
    <source>
        <strain evidence="2">G21630-S1</strain>
    </source>
</reference>
<dbReference type="InterPro" id="IPR001623">
    <property type="entry name" value="DnaJ_domain"/>
</dbReference>
<dbReference type="RefSeq" id="WP_269424338.1">
    <property type="nucleotide sequence ID" value="NZ_JAPWGY010000006.1"/>
</dbReference>
<accession>A0ABT4LM58</accession>
<dbReference type="Proteomes" id="UP001069802">
    <property type="component" value="Unassembled WGS sequence"/>
</dbReference>
<name>A0ABT4LM58_9PROT</name>
<evidence type="ECO:0000313" key="2">
    <source>
        <dbReference type="EMBL" id="MCZ4282187.1"/>
    </source>
</evidence>
<dbReference type="CDD" id="cd06257">
    <property type="entry name" value="DnaJ"/>
    <property type="match status" value="1"/>
</dbReference>
<proteinExistence type="predicted"/>
<organism evidence="2 3">
    <name type="scientific">Kiloniella laminariae</name>
    <dbReference type="NCBI Taxonomy" id="454162"/>
    <lineage>
        <taxon>Bacteria</taxon>
        <taxon>Pseudomonadati</taxon>
        <taxon>Pseudomonadota</taxon>
        <taxon>Alphaproteobacteria</taxon>
        <taxon>Rhodospirillales</taxon>
        <taxon>Kiloniellaceae</taxon>
        <taxon>Kiloniella</taxon>
    </lineage>
</organism>
<protein>
    <submittedName>
        <fullName evidence="2">DnaJ domain-containing protein</fullName>
    </submittedName>
</protein>
<evidence type="ECO:0000259" key="1">
    <source>
        <dbReference type="PROSITE" id="PS50076"/>
    </source>
</evidence>
<dbReference type="PROSITE" id="PS50076">
    <property type="entry name" value="DNAJ_2"/>
    <property type="match status" value="1"/>
</dbReference>
<gene>
    <name evidence="2" type="ORF">O4H49_15465</name>
</gene>
<feature type="domain" description="J" evidence="1">
    <location>
        <begin position="132"/>
        <end position="198"/>
    </location>
</feature>
<dbReference type="Gene3D" id="1.10.287.110">
    <property type="entry name" value="DnaJ domain"/>
    <property type="match status" value="1"/>
</dbReference>